<evidence type="ECO:0000313" key="4">
    <source>
        <dbReference type="Proteomes" id="UP000278855"/>
    </source>
</evidence>
<protein>
    <recommendedName>
        <fullName evidence="5">Hemerythrin-like domain-containing protein</fullName>
    </recommendedName>
</protein>
<gene>
    <name evidence="2" type="ORF">EGC77_13140</name>
    <name evidence="1" type="ORF">EGC80_15650</name>
</gene>
<dbReference type="EMBL" id="RKKB01000004">
    <property type="protein sequence ID" value="RPA31857.1"/>
    <property type="molecule type" value="Genomic_DNA"/>
</dbReference>
<accession>A0A3N4E4L4</accession>
<evidence type="ECO:0008006" key="5">
    <source>
        <dbReference type="Google" id="ProtNLM"/>
    </source>
</evidence>
<reference evidence="1 3" key="1">
    <citation type="submission" date="2018-11" db="EMBL/GenBank/DDBJ databases">
        <title>Shewanella sp. M2.</title>
        <authorList>
            <person name="Hwang Y.J."/>
            <person name="Hwang C.Y."/>
        </authorList>
    </citation>
    <scope>NUCLEOTIDE SEQUENCE [LARGE SCALE GENOMIC DNA]</scope>
    <source>
        <strain evidence="1 3">M2</strain>
    </source>
</reference>
<dbReference type="Proteomes" id="UP000273778">
    <property type="component" value="Chromosome"/>
</dbReference>
<evidence type="ECO:0000313" key="2">
    <source>
        <dbReference type="EMBL" id="RPA31857.1"/>
    </source>
</evidence>
<dbReference type="Proteomes" id="UP000278855">
    <property type="component" value="Unassembled WGS sequence"/>
</dbReference>
<proteinExistence type="predicted"/>
<reference evidence="4" key="2">
    <citation type="submission" date="2018-11" db="EMBL/GenBank/DDBJ databases">
        <title>Shewanella sp. R106.</title>
        <authorList>
            <person name="Hwang Y.J."/>
            <person name="Hwang C.Y."/>
        </authorList>
    </citation>
    <scope>NUCLEOTIDE SEQUENCE [LARGE SCALE GENOMIC DNA]</scope>
    <source>
        <strain evidence="4">R106</strain>
    </source>
</reference>
<dbReference type="AlphaFoldDB" id="A0A3N4E4L4"/>
<sequence>MIPTSAINYRHLPPPPQHQQVATWSKVLIAQHVQLKSEINHITALLSQPTFCIFQFDAKLRRLIKGVKTHLQLEHEFFTPVLSQLHITSNQKHRLTEGYEALFDTCESTAKLVYSLKFTLKNTAISTSHIKEIECMFSDIRARLADEDIAYSMIDTLEELHA</sequence>
<dbReference type="RefSeq" id="WP_124013126.1">
    <property type="nucleotide sequence ID" value="NZ_CP034073.1"/>
</dbReference>
<reference evidence="2" key="3">
    <citation type="submission" date="2018-11" db="EMBL/GenBank/DDBJ databases">
        <authorList>
            <person name="Hwang Y.J."/>
            <person name="Hwang C.Y."/>
        </authorList>
    </citation>
    <scope>NUCLEOTIDE SEQUENCE</scope>
    <source>
        <strain evidence="2">R106</strain>
    </source>
</reference>
<keyword evidence="3" id="KW-1185">Reference proteome</keyword>
<dbReference type="EMBL" id="CP034073">
    <property type="protein sequence ID" value="AZG36167.1"/>
    <property type="molecule type" value="Genomic_DNA"/>
</dbReference>
<evidence type="ECO:0000313" key="3">
    <source>
        <dbReference type="Proteomes" id="UP000273778"/>
    </source>
</evidence>
<dbReference type="KEGG" id="spsr:EGC80_15650"/>
<organism evidence="2 4">
    <name type="scientific">Shewanella psychromarinicola</name>
    <dbReference type="NCBI Taxonomy" id="2487742"/>
    <lineage>
        <taxon>Bacteria</taxon>
        <taxon>Pseudomonadati</taxon>
        <taxon>Pseudomonadota</taxon>
        <taxon>Gammaproteobacteria</taxon>
        <taxon>Alteromonadales</taxon>
        <taxon>Shewanellaceae</taxon>
        <taxon>Shewanella</taxon>
    </lineage>
</organism>
<name>A0A3N4E4L4_9GAMM</name>
<evidence type="ECO:0000313" key="1">
    <source>
        <dbReference type="EMBL" id="AZG36167.1"/>
    </source>
</evidence>